<dbReference type="Gene3D" id="1.10.400.10">
    <property type="entry name" value="GI Alpha 1, domain 2-like"/>
    <property type="match status" value="1"/>
</dbReference>
<dbReference type="InterPro" id="IPR011025">
    <property type="entry name" value="GproteinA_insert"/>
</dbReference>
<evidence type="ECO:0000313" key="7">
    <source>
        <dbReference type="EMBL" id="CAE0447722.1"/>
    </source>
</evidence>
<proteinExistence type="predicted"/>
<dbReference type="GO" id="GO:0031683">
    <property type="term" value="F:G-protein beta/gamma-subunit complex binding"/>
    <property type="evidence" value="ECO:0007669"/>
    <property type="project" value="InterPro"/>
</dbReference>
<keyword evidence="1 6" id="KW-0479">Metal-binding</keyword>
<gene>
    <name evidence="7" type="ORF">ASTO00021_LOCUS17685</name>
</gene>
<dbReference type="EMBL" id="HBIN01022994">
    <property type="protein sequence ID" value="CAE0447722.1"/>
    <property type="molecule type" value="Transcribed_RNA"/>
</dbReference>
<dbReference type="GO" id="GO:0005834">
    <property type="term" value="C:heterotrimeric G-protein complex"/>
    <property type="evidence" value="ECO:0007669"/>
    <property type="project" value="TreeGrafter"/>
</dbReference>
<feature type="binding site" evidence="5">
    <location>
        <begin position="210"/>
        <end position="214"/>
    </location>
    <ligand>
        <name>GTP</name>
        <dbReference type="ChEBI" id="CHEBI:37565"/>
    </ligand>
</feature>
<keyword evidence="2 5" id="KW-0547">Nucleotide-binding</keyword>
<dbReference type="SUPFAM" id="SSF52540">
    <property type="entry name" value="P-loop containing nucleoside triphosphate hydrolases"/>
    <property type="match status" value="1"/>
</dbReference>
<evidence type="ECO:0000256" key="6">
    <source>
        <dbReference type="PIRSR" id="PIRSR601019-2"/>
    </source>
</evidence>
<evidence type="ECO:0000256" key="1">
    <source>
        <dbReference type="ARBA" id="ARBA00022723"/>
    </source>
</evidence>
<name>A0A7S3PQZ9_9STRA</name>
<dbReference type="PANTHER" id="PTHR10218">
    <property type="entry name" value="GTP-BINDING PROTEIN ALPHA SUBUNIT"/>
    <property type="match status" value="1"/>
</dbReference>
<dbReference type="GO" id="GO:0003924">
    <property type="term" value="F:GTPase activity"/>
    <property type="evidence" value="ECO:0007669"/>
    <property type="project" value="InterPro"/>
</dbReference>
<dbReference type="Gene3D" id="3.40.50.300">
    <property type="entry name" value="P-loop containing nucleotide triphosphate hydrolases"/>
    <property type="match status" value="1"/>
</dbReference>
<feature type="binding site" evidence="6">
    <location>
        <position position="43"/>
    </location>
    <ligand>
        <name>Mg(2+)</name>
        <dbReference type="ChEBI" id="CHEBI:18420"/>
    </ligand>
</feature>
<evidence type="ECO:0000256" key="3">
    <source>
        <dbReference type="ARBA" id="ARBA00023134"/>
    </source>
</evidence>
<evidence type="ECO:0000256" key="4">
    <source>
        <dbReference type="ARBA" id="ARBA00023224"/>
    </source>
</evidence>
<dbReference type="InterPro" id="IPR027417">
    <property type="entry name" value="P-loop_NTPase"/>
</dbReference>
<accession>A0A7S3PQZ9</accession>
<dbReference type="GO" id="GO:0005525">
    <property type="term" value="F:GTP binding"/>
    <property type="evidence" value="ECO:0007669"/>
    <property type="project" value="UniProtKB-KW"/>
</dbReference>
<keyword evidence="4" id="KW-0807">Transducer</keyword>
<dbReference type="Pfam" id="PF00503">
    <property type="entry name" value="G-alpha"/>
    <property type="match status" value="1"/>
</dbReference>
<evidence type="ECO:0000256" key="5">
    <source>
        <dbReference type="PIRSR" id="PIRSR601019-1"/>
    </source>
</evidence>
<dbReference type="CDD" id="cd00066">
    <property type="entry name" value="G-alpha"/>
    <property type="match status" value="1"/>
</dbReference>
<keyword evidence="3 5" id="KW-0342">GTP-binding</keyword>
<dbReference type="GO" id="GO:0001664">
    <property type="term" value="F:G protein-coupled receptor binding"/>
    <property type="evidence" value="ECO:0007669"/>
    <property type="project" value="TreeGrafter"/>
</dbReference>
<protein>
    <submittedName>
        <fullName evidence="7">Uncharacterized protein</fullName>
    </submittedName>
</protein>
<evidence type="ECO:0000256" key="2">
    <source>
        <dbReference type="ARBA" id="ARBA00022741"/>
    </source>
</evidence>
<dbReference type="GO" id="GO:0046872">
    <property type="term" value="F:metal ion binding"/>
    <property type="evidence" value="ECO:0007669"/>
    <property type="project" value="UniProtKB-KW"/>
</dbReference>
<feature type="binding site" evidence="6">
    <location>
        <position position="191"/>
    </location>
    <ligand>
        <name>Mg(2+)</name>
        <dbReference type="ChEBI" id="CHEBI:18420"/>
    </ligand>
</feature>
<organism evidence="7">
    <name type="scientific">Aplanochytrium stocchinoi</name>
    <dbReference type="NCBI Taxonomy" id="215587"/>
    <lineage>
        <taxon>Eukaryota</taxon>
        <taxon>Sar</taxon>
        <taxon>Stramenopiles</taxon>
        <taxon>Bigyra</taxon>
        <taxon>Labyrinthulomycetes</taxon>
        <taxon>Thraustochytrida</taxon>
        <taxon>Thraustochytriidae</taxon>
        <taxon>Aplanochytrium</taxon>
    </lineage>
</organism>
<dbReference type="InterPro" id="IPR001019">
    <property type="entry name" value="Gprotein_alpha_su"/>
</dbReference>
<sequence length="380" mass="43136">MGGSHSLVGIKSKNLDKKLEKSKKGEVGVVKLLLLGAGESGKTTVFKQMRYLKGRGFDEDYMVEMKFQLIGNVLEGVANLVTGAKDNGIELRDIDLEPVERAIELRQKEKLGSQGAKKKMTCIEGDSRKSVLEYWADPGFKGALDICQKIGKYNIPDTFSRMMDKLAKDSNWGTQNWTPSIDDVLLVRVRTTGMADEMFSIGKVKFRLIDVGGQRAERRKWIHLFNSVTSVIFVTSLSEYDQTLWEDSTTNRLQESVSLFKEHAESYQFKDSAFMLFLNKVDLFEMKYKEKRIPINDPELNNFPDAPTIDQETDDDCSLARNWFQQLFLSNVDLAKRGTVYVHYTNALDTSKMQVVINVCADHILQMNMMTSGMVPKDTL</sequence>
<feature type="binding site" evidence="5">
    <location>
        <begin position="279"/>
        <end position="282"/>
    </location>
    <ligand>
        <name>GTP</name>
        <dbReference type="ChEBI" id="CHEBI:37565"/>
    </ligand>
</feature>
<keyword evidence="6" id="KW-0460">Magnesium</keyword>
<dbReference type="PROSITE" id="PS51882">
    <property type="entry name" value="G_ALPHA"/>
    <property type="match status" value="1"/>
</dbReference>
<dbReference type="PRINTS" id="PR00318">
    <property type="entry name" value="GPROTEINA"/>
</dbReference>
<dbReference type="SMART" id="SM00275">
    <property type="entry name" value="G_alpha"/>
    <property type="match status" value="1"/>
</dbReference>
<dbReference type="AlphaFoldDB" id="A0A7S3PQZ9"/>
<reference evidence="7" key="1">
    <citation type="submission" date="2021-01" db="EMBL/GenBank/DDBJ databases">
        <authorList>
            <person name="Corre E."/>
            <person name="Pelletier E."/>
            <person name="Niang G."/>
            <person name="Scheremetjew M."/>
            <person name="Finn R."/>
            <person name="Kale V."/>
            <person name="Holt S."/>
            <person name="Cochrane G."/>
            <person name="Meng A."/>
            <person name="Brown T."/>
            <person name="Cohen L."/>
        </authorList>
    </citation>
    <scope>NUCLEOTIDE SEQUENCE</scope>
    <source>
        <strain evidence="7">GSBS06</strain>
    </source>
</reference>
<dbReference type="GO" id="GO:0007188">
    <property type="term" value="P:adenylate cyclase-modulating G protein-coupled receptor signaling pathway"/>
    <property type="evidence" value="ECO:0007669"/>
    <property type="project" value="TreeGrafter"/>
</dbReference>
<feature type="binding site" evidence="5">
    <location>
        <begin position="185"/>
        <end position="191"/>
    </location>
    <ligand>
        <name>GTP</name>
        <dbReference type="ChEBI" id="CHEBI:37565"/>
    </ligand>
</feature>
<dbReference type="PANTHER" id="PTHR10218:SF302">
    <property type="entry name" value="GUANINE NUCLEOTIDE-BINDING PROTEIN ALPHA-5 SUBUNIT"/>
    <property type="match status" value="1"/>
</dbReference>
<feature type="binding site" evidence="5">
    <location>
        <position position="347"/>
    </location>
    <ligand>
        <name>GTP</name>
        <dbReference type="ChEBI" id="CHEBI:37565"/>
    </ligand>
</feature>
<dbReference type="FunFam" id="3.40.50.300:FF:000692">
    <property type="entry name" value="Guanine nucleotide-binding protein subunit alpha"/>
    <property type="match status" value="1"/>
</dbReference>
<dbReference type="GO" id="GO:0005737">
    <property type="term" value="C:cytoplasm"/>
    <property type="evidence" value="ECO:0007669"/>
    <property type="project" value="TreeGrafter"/>
</dbReference>
<feature type="binding site" evidence="5">
    <location>
        <begin position="39"/>
        <end position="44"/>
    </location>
    <ligand>
        <name>GTP</name>
        <dbReference type="ChEBI" id="CHEBI:37565"/>
    </ligand>
</feature>